<dbReference type="InterPro" id="IPR036388">
    <property type="entry name" value="WH-like_DNA-bd_sf"/>
</dbReference>
<accession>A0A7R9J0Q2</accession>
<dbReference type="GO" id="GO:0009653">
    <property type="term" value="P:anatomical structure morphogenesis"/>
    <property type="evidence" value="ECO:0007669"/>
    <property type="project" value="TreeGrafter"/>
</dbReference>
<dbReference type="PROSITE" id="PS00658">
    <property type="entry name" value="FORK_HEAD_2"/>
    <property type="match status" value="1"/>
</dbReference>
<keyword evidence="5 7" id="KW-0539">Nucleus</keyword>
<evidence type="ECO:0000256" key="4">
    <source>
        <dbReference type="ARBA" id="ARBA00023163"/>
    </source>
</evidence>
<evidence type="ECO:0000256" key="1">
    <source>
        <dbReference type="ARBA" id="ARBA00004123"/>
    </source>
</evidence>
<feature type="compositionally biased region" description="Basic and acidic residues" evidence="8">
    <location>
        <begin position="27"/>
        <end position="45"/>
    </location>
</feature>
<dbReference type="InterPro" id="IPR030456">
    <property type="entry name" value="TF_fork_head_CS_2"/>
</dbReference>
<dbReference type="Pfam" id="PF00250">
    <property type="entry name" value="Forkhead"/>
    <property type="match status" value="1"/>
</dbReference>
<feature type="domain" description="Fork-head" evidence="9">
    <location>
        <begin position="402"/>
        <end position="496"/>
    </location>
</feature>
<feature type="compositionally biased region" description="Low complexity" evidence="8">
    <location>
        <begin position="171"/>
        <end position="201"/>
    </location>
</feature>
<dbReference type="PANTHER" id="PTHR11829:SF377">
    <property type="entry name" value="FORK HEAD DOMAIN-CONTAINING PROTEIN FD4-RELATED"/>
    <property type="match status" value="1"/>
</dbReference>
<name>A0A7R9J0Q2_TIMCA</name>
<sequence length="650" mass="71944">MSLRPPPHTPSAPLIPQSSDKVATYPLDKEGDRENKERSQGKQQEHAGPAVIRSLTHQFSHAVARSLTSYSHAVARSLASLATQSLAHSSVKPRSRSLPRQFSHAVALSVASLAMQSILTENDLLQKPGCIWNCDEIGLQFNNEPSKVIVVKGNVQQGNTEQPPRPYDILSTPSVTVPSSPSAPTTTSTQISLSPKSTLTTSTVPSLATTRSSKLHCACSIQNFHACVSPTDLSESDLKTSVPRTPRSFRDNRGHRCEMVQWQELLVTDLEVPVSIPGDSKNVFVKQWVCNGVKLNLGSRFRLPAGALGIYPERGITPTVTMVCVLGHAYHTAIGHGSPGGRRPMRVEVKPRGARDGVDSSVSVDLTVLERSLVPSWSADRALPTAREKMPRPSRESYGDQKPPYSYISLTAMAIWSSPEKMLPLSDIYRFITDRFPYYRRNTQRWQNSLRHNLSFNDCFIKIPRRPDRPGKGAYWALHPAALDMFENGSLLRRRKRFKLMKTDKDRLENELAALANLNRFMFAPPPAPQPPPEPAPLPPPLVHPRTSPTSPTSVTSQVQRPKRSFTIESLISPDKPSKDEESPTRLQAAQFLYTPVLATPAPCYAPSYVHPSLVMGLMHHQLTPAPMYQHHPVATTPSVFRFSPTLRSV</sequence>
<dbReference type="SUPFAM" id="SSF46785">
    <property type="entry name" value="Winged helix' DNA-binding domain"/>
    <property type="match status" value="1"/>
</dbReference>
<protein>
    <submittedName>
        <fullName evidence="10">(California timema) hypothetical protein</fullName>
    </submittedName>
</protein>
<evidence type="ECO:0000259" key="9">
    <source>
        <dbReference type="PROSITE" id="PS50039"/>
    </source>
</evidence>
<dbReference type="FunFam" id="1.10.10.10:FF:000082">
    <property type="entry name" value="forkhead box protein B2"/>
    <property type="match status" value="1"/>
</dbReference>
<gene>
    <name evidence="10" type="ORF">TCMB3V08_LOCUS3101</name>
</gene>
<dbReference type="Gene3D" id="1.10.10.10">
    <property type="entry name" value="Winged helix-like DNA-binding domain superfamily/Winged helix DNA-binding domain"/>
    <property type="match status" value="1"/>
</dbReference>
<dbReference type="GO" id="GO:0000978">
    <property type="term" value="F:RNA polymerase II cis-regulatory region sequence-specific DNA binding"/>
    <property type="evidence" value="ECO:0007669"/>
    <property type="project" value="TreeGrafter"/>
</dbReference>
<evidence type="ECO:0000256" key="5">
    <source>
        <dbReference type="ARBA" id="ARBA00023242"/>
    </source>
</evidence>
<comment type="subcellular location">
    <subcellularLocation>
        <location evidence="1 7">Nucleus</location>
    </subcellularLocation>
</comment>
<feature type="region of interest" description="Disordered" evidence="8">
    <location>
        <begin position="1"/>
        <end position="49"/>
    </location>
</feature>
<dbReference type="PRINTS" id="PR00053">
    <property type="entry name" value="FORKHEAD"/>
</dbReference>
<keyword evidence="3 7" id="KW-0238">DNA-binding</keyword>
<comment type="function">
    <text evidence="6">Involved in development during embryogenesis.</text>
</comment>
<proteinExistence type="predicted"/>
<keyword evidence="4" id="KW-0804">Transcription</keyword>
<evidence type="ECO:0000256" key="3">
    <source>
        <dbReference type="ARBA" id="ARBA00023125"/>
    </source>
</evidence>
<dbReference type="GO" id="GO:0005634">
    <property type="term" value="C:nucleus"/>
    <property type="evidence" value="ECO:0007669"/>
    <property type="project" value="UniProtKB-SubCell"/>
</dbReference>
<feature type="region of interest" description="Disordered" evidence="8">
    <location>
        <begin position="523"/>
        <end position="585"/>
    </location>
</feature>
<dbReference type="EMBL" id="OE180038">
    <property type="protein sequence ID" value="CAD7570396.1"/>
    <property type="molecule type" value="Genomic_DNA"/>
</dbReference>
<dbReference type="GO" id="GO:0000981">
    <property type="term" value="F:DNA-binding transcription factor activity, RNA polymerase II-specific"/>
    <property type="evidence" value="ECO:0007669"/>
    <property type="project" value="TreeGrafter"/>
</dbReference>
<feature type="compositionally biased region" description="Pro residues" evidence="8">
    <location>
        <begin position="1"/>
        <end position="10"/>
    </location>
</feature>
<dbReference type="InterPro" id="IPR018122">
    <property type="entry name" value="TF_fork_head_CS_1"/>
</dbReference>
<dbReference type="InterPro" id="IPR050211">
    <property type="entry name" value="FOX_domain-containing"/>
</dbReference>
<keyword evidence="2" id="KW-0805">Transcription regulation</keyword>
<dbReference type="PROSITE" id="PS50039">
    <property type="entry name" value="FORK_HEAD_3"/>
    <property type="match status" value="1"/>
</dbReference>
<evidence type="ECO:0000313" key="10">
    <source>
        <dbReference type="EMBL" id="CAD7570396.1"/>
    </source>
</evidence>
<evidence type="ECO:0000256" key="8">
    <source>
        <dbReference type="SAM" id="MobiDB-lite"/>
    </source>
</evidence>
<feature type="region of interest" description="Disordered" evidence="8">
    <location>
        <begin position="157"/>
        <end position="201"/>
    </location>
</feature>
<evidence type="ECO:0000256" key="6">
    <source>
        <dbReference type="ARBA" id="ARBA00060234"/>
    </source>
</evidence>
<dbReference type="SMART" id="SM00339">
    <property type="entry name" value="FH"/>
    <property type="match status" value="1"/>
</dbReference>
<evidence type="ECO:0000256" key="7">
    <source>
        <dbReference type="PROSITE-ProRule" id="PRU00089"/>
    </source>
</evidence>
<dbReference type="PROSITE" id="PS00657">
    <property type="entry name" value="FORK_HEAD_1"/>
    <property type="match status" value="1"/>
</dbReference>
<organism evidence="10">
    <name type="scientific">Timema californicum</name>
    <name type="common">California timema</name>
    <name type="synonym">Walking stick</name>
    <dbReference type="NCBI Taxonomy" id="61474"/>
    <lineage>
        <taxon>Eukaryota</taxon>
        <taxon>Metazoa</taxon>
        <taxon>Ecdysozoa</taxon>
        <taxon>Arthropoda</taxon>
        <taxon>Hexapoda</taxon>
        <taxon>Insecta</taxon>
        <taxon>Pterygota</taxon>
        <taxon>Neoptera</taxon>
        <taxon>Polyneoptera</taxon>
        <taxon>Phasmatodea</taxon>
        <taxon>Timematodea</taxon>
        <taxon>Timematoidea</taxon>
        <taxon>Timematidae</taxon>
        <taxon>Timema</taxon>
    </lineage>
</organism>
<dbReference type="InterPro" id="IPR001766">
    <property type="entry name" value="Fork_head_dom"/>
</dbReference>
<dbReference type="InterPro" id="IPR036390">
    <property type="entry name" value="WH_DNA-bd_sf"/>
</dbReference>
<evidence type="ECO:0000256" key="2">
    <source>
        <dbReference type="ARBA" id="ARBA00023015"/>
    </source>
</evidence>
<dbReference type="GO" id="GO:0030154">
    <property type="term" value="P:cell differentiation"/>
    <property type="evidence" value="ECO:0007669"/>
    <property type="project" value="TreeGrafter"/>
</dbReference>
<feature type="compositionally biased region" description="Low complexity" evidence="8">
    <location>
        <begin position="547"/>
        <end position="560"/>
    </location>
</feature>
<dbReference type="PANTHER" id="PTHR11829">
    <property type="entry name" value="FORKHEAD BOX PROTEIN"/>
    <property type="match status" value="1"/>
</dbReference>
<feature type="DNA-binding region" description="Fork-head" evidence="7">
    <location>
        <begin position="402"/>
        <end position="496"/>
    </location>
</feature>
<feature type="compositionally biased region" description="Pro residues" evidence="8">
    <location>
        <begin position="524"/>
        <end position="543"/>
    </location>
</feature>
<dbReference type="AlphaFoldDB" id="A0A7R9J0Q2"/>
<reference evidence="10" key="1">
    <citation type="submission" date="2020-11" db="EMBL/GenBank/DDBJ databases">
        <authorList>
            <person name="Tran Van P."/>
        </authorList>
    </citation>
    <scope>NUCLEOTIDE SEQUENCE</scope>
</reference>